<feature type="region of interest" description="Disordered" evidence="1">
    <location>
        <begin position="144"/>
        <end position="170"/>
    </location>
</feature>
<dbReference type="Proteomes" id="UP000663651">
    <property type="component" value="Chromosome"/>
</dbReference>
<dbReference type="InterPro" id="IPR035235">
    <property type="entry name" value="DUF5343"/>
</dbReference>
<evidence type="ECO:0000256" key="1">
    <source>
        <dbReference type="SAM" id="MobiDB-lite"/>
    </source>
</evidence>
<sequence>MALPNSYLQKYTAIPAYFDAMLDAQPPERFSQKFLENLGFTSSNDRLFISVVKELGFINQDGKPQQRYFEFLDRSQSRKVIAEAIKEMFEDLYAVNKSAHTLSVEDVTNKLRTLYAGQKSDTIIDRVAKTFKFLCDYADFSGPQKAKTQEANSQPSRPAPPDPSHNERPIPSVTSAVALDSLQYHINIVLPESRDQAVYDAIFKSLRDHLGTRHG</sequence>
<gene>
    <name evidence="2" type="ORF">JZM60_01195</name>
</gene>
<evidence type="ECO:0000313" key="3">
    <source>
        <dbReference type="Proteomes" id="UP000663651"/>
    </source>
</evidence>
<keyword evidence="3" id="KW-1185">Reference proteome</keyword>
<proteinExistence type="predicted"/>
<evidence type="ECO:0000313" key="2">
    <source>
        <dbReference type="EMBL" id="QSV45941.1"/>
    </source>
</evidence>
<reference evidence="2 3" key="1">
    <citation type="submission" date="2021-03" db="EMBL/GenBank/DDBJ databases">
        <title>Geobacter metallireducens gen. nov. sp. nov., a microorganism capable of coupling the complete oxidation of organic compounds to the reduction of iron and other metals.</title>
        <authorList>
            <person name="Li Y."/>
        </authorList>
    </citation>
    <scope>NUCLEOTIDE SEQUENCE [LARGE SCALE GENOMIC DNA]</scope>
    <source>
        <strain evidence="2 3">Jerry-YX</strain>
    </source>
</reference>
<protein>
    <submittedName>
        <fullName evidence="2">DUF5343 domain-containing protein</fullName>
    </submittedName>
</protein>
<dbReference type="EMBL" id="CP071382">
    <property type="protein sequence ID" value="QSV45941.1"/>
    <property type="molecule type" value="Genomic_DNA"/>
</dbReference>
<dbReference type="RefSeq" id="WP_207163732.1">
    <property type="nucleotide sequence ID" value="NZ_CP071382.1"/>
</dbReference>
<accession>A0ABX7Q3B1</accession>
<dbReference type="Pfam" id="PF17278">
    <property type="entry name" value="DUF5343"/>
    <property type="match status" value="1"/>
</dbReference>
<organism evidence="2 3">
    <name type="scientific">Geobacter benzoatilyticus</name>
    <dbReference type="NCBI Taxonomy" id="2815309"/>
    <lineage>
        <taxon>Bacteria</taxon>
        <taxon>Pseudomonadati</taxon>
        <taxon>Thermodesulfobacteriota</taxon>
        <taxon>Desulfuromonadia</taxon>
        <taxon>Geobacterales</taxon>
        <taxon>Geobacteraceae</taxon>
        <taxon>Geobacter</taxon>
    </lineage>
</organism>
<name>A0ABX7Q3B1_9BACT</name>